<keyword evidence="7" id="KW-1185">Reference proteome</keyword>
<feature type="domain" description="Core-binding (CB)" evidence="5">
    <location>
        <begin position="125"/>
        <end position="216"/>
    </location>
</feature>
<dbReference type="Proteomes" id="UP000436006">
    <property type="component" value="Unassembled WGS sequence"/>
</dbReference>
<dbReference type="GO" id="GO:0003677">
    <property type="term" value="F:DNA binding"/>
    <property type="evidence" value="ECO:0007669"/>
    <property type="project" value="UniProtKB-UniRule"/>
</dbReference>
<dbReference type="InterPro" id="IPR010998">
    <property type="entry name" value="Integrase_recombinase_N"/>
</dbReference>
<evidence type="ECO:0000313" key="6">
    <source>
        <dbReference type="EMBL" id="MVM35500.1"/>
    </source>
</evidence>
<dbReference type="PROSITE" id="PS51900">
    <property type="entry name" value="CB"/>
    <property type="match status" value="1"/>
</dbReference>
<dbReference type="Pfam" id="PF13102">
    <property type="entry name" value="Phage_int_SAM_5"/>
    <property type="match status" value="1"/>
</dbReference>
<evidence type="ECO:0000256" key="2">
    <source>
        <dbReference type="ARBA" id="ARBA00023125"/>
    </source>
</evidence>
<reference evidence="6 7" key="1">
    <citation type="submission" date="2019-12" db="EMBL/GenBank/DDBJ databases">
        <title>Spirosoma sp. HMF4905 genome sequencing and assembly.</title>
        <authorList>
            <person name="Kang H."/>
            <person name="Cha I."/>
            <person name="Kim H."/>
            <person name="Joh K."/>
        </authorList>
    </citation>
    <scope>NUCLEOTIDE SEQUENCE [LARGE SCALE GENOMIC DNA]</scope>
    <source>
        <strain evidence="6 7">HMF4905</strain>
    </source>
</reference>
<protein>
    <recommendedName>
        <fullName evidence="5">Core-binding (CB) domain-containing protein</fullName>
    </recommendedName>
</protein>
<evidence type="ECO:0000313" key="7">
    <source>
        <dbReference type="Proteomes" id="UP000436006"/>
    </source>
</evidence>
<evidence type="ECO:0000256" key="1">
    <source>
        <dbReference type="ARBA" id="ARBA00022908"/>
    </source>
</evidence>
<proteinExistence type="predicted"/>
<gene>
    <name evidence="6" type="ORF">GO755_36095</name>
</gene>
<organism evidence="6 7">
    <name type="scientific">Spirosoma arboris</name>
    <dbReference type="NCBI Taxonomy" id="2682092"/>
    <lineage>
        <taxon>Bacteria</taxon>
        <taxon>Pseudomonadati</taxon>
        <taxon>Bacteroidota</taxon>
        <taxon>Cytophagia</taxon>
        <taxon>Cytophagales</taxon>
        <taxon>Cytophagaceae</taxon>
        <taxon>Spirosoma</taxon>
    </lineage>
</organism>
<dbReference type="GO" id="GO:0015074">
    <property type="term" value="P:DNA integration"/>
    <property type="evidence" value="ECO:0007669"/>
    <property type="project" value="UniProtKB-KW"/>
</dbReference>
<keyword evidence="2 4" id="KW-0238">DNA-binding</keyword>
<dbReference type="InterPro" id="IPR044068">
    <property type="entry name" value="CB"/>
</dbReference>
<dbReference type="RefSeq" id="WP_157590299.1">
    <property type="nucleotide sequence ID" value="NZ_WPIN01000023.1"/>
</dbReference>
<dbReference type="GO" id="GO:0006310">
    <property type="term" value="P:DNA recombination"/>
    <property type="evidence" value="ECO:0007669"/>
    <property type="project" value="UniProtKB-KW"/>
</dbReference>
<dbReference type="SUPFAM" id="SSF56349">
    <property type="entry name" value="DNA breaking-rejoining enzymes"/>
    <property type="match status" value="1"/>
</dbReference>
<name>A0A7K1SNX1_9BACT</name>
<keyword evidence="1" id="KW-0229">DNA integration</keyword>
<evidence type="ECO:0000256" key="3">
    <source>
        <dbReference type="ARBA" id="ARBA00023172"/>
    </source>
</evidence>
<dbReference type="InterPro" id="IPR011010">
    <property type="entry name" value="DNA_brk_join_enz"/>
</dbReference>
<dbReference type="Gene3D" id="1.10.150.130">
    <property type="match status" value="1"/>
</dbReference>
<evidence type="ECO:0000259" key="5">
    <source>
        <dbReference type="PROSITE" id="PS51900"/>
    </source>
</evidence>
<comment type="caution">
    <text evidence="6">The sequence shown here is derived from an EMBL/GenBank/DDBJ whole genome shotgun (WGS) entry which is preliminary data.</text>
</comment>
<evidence type="ECO:0000256" key="4">
    <source>
        <dbReference type="PROSITE-ProRule" id="PRU01248"/>
    </source>
</evidence>
<dbReference type="EMBL" id="WPIN01000023">
    <property type="protein sequence ID" value="MVM35500.1"/>
    <property type="molecule type" value="Genomic_DNA"/>
</dbReference>
<dbReference type="AlphaFoldDB" id="A0A7K1SNX1"/>
<sequence length="435" mass="49876">MFTPLFNKLTLCFSTRSKQTQSQIMVFCRLRFNGEITALYRVGFYVTPQVWKDRITLAREGHPEAQTIALTLAHIQDQHERCLVALQLEAGTIPVTATAVKQRWQDENVPQKLSKAGLNKPDPEATLLDVYQDFLTHLDSRPKQERKADKTRGSYRMAGVHLAAFLKVKKDKSFLAEKVTPGFGMQLYDYLRERDMSADTANRYLNFIKAALQHALQYDKIGTNGLFQFKAPKGSPAKRIVFLSESTLAELETLPLKGVYDTARKWTLFLSYTGLDYKDARQIVANESAYRVRTEHGDKWVYQRLKLRHSPTWGECHIPILPQAERLLRELVKTKGKRGYPELKVINTHLKPISVQLQLPFKICTKICRKTAAFIYLKTGYTMPSIQKIMGHQSLAMTEKHYLSIQGFVVDRDMAKVKQSTVVDTQPFIHIHRAS</sequence>
<accession>A0A7K1SNX1</accession>
<dbReference type="Gene3D" id="1.10.443.10">
    <property type="entry name" value="Intergrase catalytic core"/>
    <property type="match status" value="1"/>
</dbReference>
<keyword evidence="3" id="KW-0233">DNA recombination</keyword>
<dbReference type="InterPro" id="IPR013762">
    <property type="entry name" value="Integrase-like_cat_sf"/>
</dbReference>
<dbReference type="InterPro" id="IPR025269">
    <property type="entry name" value="SAM-like_dom"/>
</dbReference>